<dbReference type="PANTHER" id="PTHR47976">
    <property type="entry name" value="G-TYPE LECTIN S-RECEPTOR-LIKE SERINE/THREONINE-PROTEIN KINASE SD2-5"/>
    <property type="match status" value="1"/>
</dbReference>
<dbReference type="InterPro" id="IPR008271">
    <property type="entry name" value="Ser/Thr_kinase_AS"/>
</dbReference>
<dbReference type="InterPro" id="IPR001480">
    <property type="entry name" value="Bulb-type_lectin_dom"/>
</dbReference>
<keyword evidence="10 18" id="KW-0067">ATP-binding</keyword>
<keyword evidence="25" id="KW-1185">Reference proteome</keyword>
<dbReference type="EC" id="2.7.11.1" evidence="18"/>
<reference evidence="24 25" key="2">
    <citation type="submission" date="2020-07" db="EMBL/GenBank/DDBJ databases">
        <title>Genome assembly of wild tea tree DASZ reveals pedigree and selection history of tea varieties.</title>
        <authorList>
            <person name="Zhang W."/>
        </authorList>
    </citation>
    <scope>NUCLEOTIDE SEQUENCE [LARGE SCALE GENOMIC DNA]</scope>
    <source>
        <strain evidence="25">cv. G240</strain>
        <tissue evidence="24">Leaf</tissue>
    </source>
</reference>
<keyword evidence="15" id="KW-0325">Glycoprotein</keyword>
<dbReference type="PANTHER" id="PTHR47976:SF15">
    <property type="entry name" value="G-TYPE LECTIN S-RECEPTOR-LIKE SERINE_THREONINE-PROTEIN KINASE RLK1"/>
    <property type="match status" value="1"/>
</dbReference>
<evidence type="ECO:0000256" key="14">
    <source>
        <dbReference type="ARBA" id="ARBA00023170"/>
    </source>
</evidence>
<name>A0A7J7FR18_CAMSI</name>
<organism evidence="24 25">
    <name type="scientific">Camellia sinensis</name>
    <name type="common">Tea plant</name>
    <name type="synonym">Thea sinensis</name>
    <dbReference type="NCBI Taxonomy" id="4442"/>
    <lineage>
        <taxon>Eukaryota</taxon>
        <taxon>Viridiplantae</taxon>
        <taxon>Streptophyta</taxon>
        <taxon>Embryophyta</taxon>
        <taxon>Tracheophyta</taxon>
        <taxon>Spermatophyta</taxon>
        <taxon>Magnoliopsida</taxon>
        <taxon>eudicotyledons</taxon>
        <taxon>Gunneridae</taxon>
        <taxon>Pentapetalae</taxon>
        <taxon>asterids</taxon>
        <taxon>Ericales</taxon>
        <taxon>Theaceae</taxon>
        <taxon>Camellia</taxon>
    </lineage>
</organism>
<dbReference type="GO" id="GO:0005524">
    <property type="term" value="F:ATP binding"/>
    <property type="evidence" value="ECO:0007669"/>
    <property type="project" value="UniProtKB-UniRule"/>
</dbReference>
<evidence type="ECO:0000256" key="3">
    <source>
        <dbReference type="ARBA" id="ARBA00022536"/>
    </source>
</evidence>
<keyword evidence="9 18" id="KW-0418">Kinase</keyword>
<comment type="caution">
    <text evidence="24">The sequence shown here is derived from an EMBL/GenBank/DDBJ whole genome shotgun (WGS) entry which is preliminary data.</text>
</comment>
<feature type="signal peptide" evidence="21">
    <location>
        <begin position="1"/>
        <end position="25"/>
    </location>
</feature>
<evidence type="ECO:0000256" key="7">
    <source>
        <dbReference type="ARBA" id="ARBA00022734"/>
    </source>
</evidence>
<dbReference type="PROSITE" id="PS00108">
    <property type="entry name" value="PROTEIN_KINASE_ST"/>
    <property type="match status" value="1"/>
</dbReference>
<evidence type="ECO:0000256" key="2">
    <source>
        <dbReference type="ARBA" id="ARBA00022527"/>
    </source>
</evidence>
<dbReference type="Gene3D" id="2.90.10.10">
    <property type="entry name" value="Bulb-type lectin domain"/>
    <property type="match status" value="2"/>
</dbReference>
<dbReference type="Proteomes" id="UP000593564">
    <property type="component" value="Unassembled WGS sequence"/>
</dbReference>
<reference evidence="25" key="1">
    <citation type="journal article" date="2020" name="Nat. Commun.">
        <title>Genome assembly of wild tea tree DASZ reveals pedigree and selection history of tea varieties.</title>
        <authorList>
            <person name="Zhang W."/>
            <person name="Zhang Y."/>
            <person name="Qiu H."/>
            <person name="Guo Y."/>
            <person name="Wan H."/>
            <person name="Zhang X."/>
            <person name="Scossa F."/>
            <person name="Alseekh S."/>
            <person name="Zhang Q."/>
            <person name="Wang P."/>
            <person name="Xu L."/>
            <person name="Schmidt M.H."/>
            <person name="Jia X."/>
            <person name="Li D."/>
            <person name="Zhu A."/>
            <person name="Guo F."/>
            <person name="Chen W."/>
            <person name="Ni D."/>
            <person name="Usadel B."/>
            <person name="Fernie A.R."/>
            <person name="Wen W."/>
        </authorList>
    </citation>
    <scope>NUCLEOTIDE SEQUENCE [LARGE SCALE GENOMIC DNA]</scope>
    <source>
        <strain evidence="25">cv. G240</strain>
    </source>
</reference>
<evidence type="ECO:0000256" key="20">
    <source>
        <dbReference type="SAM" id="Phobius"/>
    </source>
</evidence>
<dbReference type="SUPFAM" id="SSF56112">
    <property type="entry name" value="Protein kinase-like (PK-like)"/>
    <property type="match status" value="1"/>
</dbReference>
<keyword evidence="2 18" id="KW-0723">Serine/threonine-protein kinase</keyword>
<dbReference type="PROSITE" id="PS00107">
    <property type="entry name" value="PROTEIN_KINASE_ATP"/>
    <property type="match status" value="1"/>
</dbReference>
<evidence type="ECO:0000256" key="16">
    <source>
        <dbReference type="ARBA" id="ARBA00047899"/>
    </source>
</evidence>
<dbReference type="PIRSF" id="PIRSF000641">
    <property type="entry name" value="SRK"/>
    <property type="match status" value="1"/>
</dbReference>
<dbReference type="InterPro" id="IPR024171">
    <property type="entry name" value="SRK-like_kinase"/>
</dbReference>
<dbReference type="InterPro" id="IPR011009">
    <property type="entry name" value="Kinase-like_dom_sf"/>
</dbReference>
<evidence type="ECO:0000256" key="8">
    <source>
        <dbReference type="ARBA" id="ARBA00022741"/>
    </source>
</evidence>
<keyword evidence="8 18" id="KW-0547">Nucleotide-binding</keyword>
<evidence type="ECO:0000256" key="12">
    <source>
        <dbReference type="ARBA" id="ARBA00023136"/>
    </source>
</evidence>
<evidence type="ECO:0000256" key="10">
    <source>
        <dbReference type="ARBA" id="ARBA00022840"/>
    </source>
</evidence>
<feature type="domain" description="Bulb-type lectin" evidence="23">
    <location>
        <begin position="22"/>
        <end position="151"/>
    </location>
</feature>
<dbReference type="Gene3D" id="1.10.510.10">
    <property type="entry name" value="Transferase(Phosphotransferase) domain 1"/>
    <property type="match status" value="1"/>
</dbReference>
<evidence type="ECO:0000256" key="1">
    <source>
        <dbReference type="ARBA" id="ARBA00004479"/>
    </source>
</evidence>
<comment type="subcellular location">
    <subcellularLocation>
        <location evidence="1">Membrane</location>
        <topology evidence="1">Single-pass type I membrane protein</topology>
    </subcellularLocation>
</comment>
<dbReference type="InterPro" id="IPR017441">
    <property type="entry name" value="Protein_kinase_ATP_BS"/>
</dbReference>
<dbReference type="EMBL" id="JACBKZ010000015">
    <property type="protein sequence ID" value="KAF5930068.1"/>
    <property type="molecule type" value="Genomic_DNA"/>
</dbReference>
<keyword evidence="11 20" id="KW-1133">Transmembrane helix</keyword>
<dbReference type="Pfam" id="PF01453">
    <property type="entry name" value="B_lectin"/>
    <property type="match status" value="1"/>
</dbReference>
<evidence type="ECO:0000256" key="4">
    <source>
        <dbReference type="ARBA" id="ARBA00022679"/>
    </source>
</evidence>
<dbReference type="SMART" id="SM00108">
    <property type="entry name" value="B_lectin"/>
    <property type="match status" value="1"/>
</dbReference>
<dbReference type="FunFam" id="2.90.10.10:FF:000013">
    <property type="entry name" value="G-type lectin S-receptor-like serine/threonine-protein kinase LECRK1"/>
    <property type="match status" value="1"/>
</dbReference>
<keyword evidence="12 20" id="KW-0472">Membrane</keyword>
<evidence type="ECO:0000313" key="25">
    <source>
        <dbReference type="Proteomes" id="UP000593564"/>
    </source>
</evidence>
<comment type="catalytic activity">
    <reaction evidence="16 18">
        <text>L-threonyl-[protein] + ATP = O-phospho-L-threonyl-[protein] + ADP + H(+)</text>
        <dbReference type="Rhea" id="RHEA:46608"/>
        <dbReference type="Rhea" id="RHEA-COMP:11060"/>
        <dbReference type="Rhea" id="RHEA-COMP:11605"/>
        <dbReference type="ChEBI" id="CHEBI:15378"/>
        <dbReference type="ChEBI" id="CHEBI:30013"/>
        <dbReference type="ChEBI" id="CHEBI:30616"/>
        <dbReference type="ChEBI" id="CHEBI:61977"/>
        <dbReference type="ChEBI" id="CHEBI:456216"/>
        <dbReference type="EC" id="2.7.11.1"/>
    </reaction>
</comment>
<evidence type="ECO:0000256" key="6">
    <source>
        <dbReference type="ARBA" id="ARBA00022729"/>
    </source>
</evidence>
<keyword evidence="7" id="KW-0430">Lectin</keyword>
<proteinExistence type="inferred from homology"/>
<evidence type="ECO:0000256" key="21">
    <source>
        <dbReference type="SAM" id="SignalP"/>
    </source>
</evidence>
<sequence length="809" mass="90759">MACALPHHPLFHFLLLFLLPFSIVARTNGTVAVGTSITANNKDTPWLSPSGVFAFGFKPLEEKNLFLLSIWYYKIPDQTIVWYGHDGVPVSIGSKLGLTVDRGLVLSDPQGKELWNSQLNLSNNVAHGFMNDTGNFVLVSSDSVNLWESFKNPTDTMLPTQIMESGGEIFSRFSETNFSQGRFQLRLLQGGNLVLNTRDIPSNFPYDPYYTSGTSDSSNPSNSGYRVIFDDKGVMYILRRNNEIFYITPQGMLFPATEYFHRATLDFDGVFTQYYHPKTFNSNAKWTPIWSQPDNICVDIGGGEGSGACGFNSICKLNDNQRPDCKCPPGYSLLDPNNTYGSCKPNFTQSCLEDDINSAEDIYDFETLINTDWPTSDYEHFSPATEAQCKRSCINDCFCAVAILGDGSCWKKKLPLSNGREDNVVNRHAFLKFRKRDPRTLPSPLVPETKKNQGTLILVGSVLLGSSVFINFVLIGAVCLGFFLIHHRKSIKSHHGNHSAVETNLCCFTYEELVEATNGFKEELGSGAFGIVYKGAIQMGSIVVVAVKKLDRVVQEKEKEFKTEVNVIGQTHHKNLVRLLGFCDEGQHRMLVYEFMSNGTLASFLFGEKKPSWNQRTQIALGIARGLAYLHEECSTQIIHCDIKPQNILLDDYYNARISDFGLAKLLKLNQSKTNPATIRGTRGYVAAEWFNSNPITAKVDVYSYGVLLLEIISCRKSISDMEVGEEEKVILTYWACDCFQEGRLDTLVENDMEALNDWKRLERFLMVAIWCIQEEPSLRPTMRKVTQMLEGVVEVDVPPCPSQVSVTS</sequence>
<evidence type="ECO:0000259" key="22">
    <source>
        <dbReference type="PROSITE" id="PS50011"/>
    </source>
</evidence>
<dbReference type="GO" id="GO:0016020">
    <property type="term" value="C:membrane"/>
    <property type="evidence" value="ECO:0007669"/>
    <property type="project" value="UniProtKB-SubCell"/>
</dbReference>
<dbReference type="InterPro" id="IPR051343">
    <property type="entry name" value="G-type_lectin_kinases/EP1-like"/>
</dbReference>
<gene>
    <name evidence="24" type="ORF">HYC85_030941</name>
</gene>
<dbReference type="Gene3D" id="3.30.200.20">
    <property type="entry name" value="Phosphorylase Kinase, domain 1"/>
    <property type="match status" value="1"/>
</dbReference>
<comment type="similarity">
    <text evidence="18">Belongs to the protein kinase superfamily. Ser/Thr protein kinase family.</text>
</comment>
<evidence type="ECO:0000259" key="23">
    <source>
        <dbReference type="PROSITE" id="PS50927"/>
    </source>
</evidence>
<dbReference type="InterPro" id="IPR036426">
    <property type="entry name" value="Bulb-type_lectin_dom_sf"/>
</dbReference>
<dbReference type="GO" id="GO:0004674">
    <property type="term" value="F:protein serine/threonine kinase activity"/>
    <property type="evidence" value="ECO:0007669"/>
    <property type="project" value="UniProtKB-KW"/>
</dbReference>
<accession>A0A7J7FR18</accession>
<feature type="binding site" evidence="19">
    <location>
        <position position="549"/>
    </location>
    <ligand>
        <name>ATP</name>
        <dbReference type="ChEBI" id="CHEBI:30616"/>
    </ligand>
</feature>
<dbReference type="Pfam" id="PF00069">
    <property type="entry name" value="Pkinase"/>
    <property type="match status" value="1"/>
</dbReference>
<feature type="transmembrane region" description="Helical" evidence="20">
    <location>
        <begin position="456"/>
        <end position="485"/>
    </location>
</feature>
<evidence type="ECO:0000313" key="24">
    <source>
        <dbReference type="EMBL" id="KAF5930068.1"/>
    </source>
</evidence>
<evidence type="ECO:0000256" key="13">
    <source>
        <dbReference type="ARBA" id="ARBA00023157"/>
    </source>
</evidence>
<comment type="catalytic activity">
    <reaction evidence="17 18">
        <text>L-seryl-[protein] + ATP = O-phospho-L-seryl-[protein] + ADP + H(+)</text>
        <dbReference type="Rhea" id="RHEA:17989"/>
        <dbReference type="Rhea" id="RHEA-COMP:9863"/>
        <dbReference type="Rhea" id="RHEA-COMP:11604"/>
        <dbReference type="ChEBI" id="CHEBI:15378"/>
        <dbReference type="ChEBI" id="CHEBI:29999"/>
        <dbReference type="ChEBI" id="CHEBI:30616"/>
        <dbReference type="ChEBI" id="CHEBI:83421"/>
        <dbReference type="ChEBI" id="CHEBI:456216"/>
        <dbReference type="EC" id="2.7.11.1"/>
    </reaction>
</comment>
<dbReference type="GO" id="GO:0030246">
    <property type="term" value="F:carbohydrate binding"/>
    <property type="evidence" value="ECO:0007669"/>
    <property type="project" value="UniProtKB-KW"/>
</dbReference>
<dbReference type="InterPro" id="IPR000719">
    <property type="entry name" value="Prot_kinase_dom"/>
</dbReference>
<evidence type="ECO:0000256" key="19">
    <source>
        <dbReference type="PROSITE-ProRule" id="PRU10141"/>
    </source>
</evidence>
<feature type="chain" id="PRO_5029516629" description="Receptor-like serine/threonine-protein kinase" evidence="21">
    <location>
        <begin position="26"/>
        <end position="809"/>
    </location>
</feature>
<keyword evidence="13" id="KW-1015">Disulfide bond</keyword>
<dbReference type="PROSITE" id="PS50927">
    <property type="entry name" value="BULB_LECTIN"/>
    <property type="match status" value="1"/>
</dbReference>
<keyword evidence="4 18" id="KW-0808">Transferase</keyword>
<dbReference type="SMART" id="SM00220">
    <property type="entry name" value="S_TKc"/>
    <property type="match status" value="1"/>
</dbReference>
<evidence type="ECO:0000256" key="9">
    <source>
        <dbReference type="ARBA" id="ARBA00022777"/>
    </source>
</evidence>
<evidence type="ECO:0000256" key="11">
    <source>
        <dbReference type="ARBA" id="ARBA00022989"/>
    </source>
</evidence>
<evidence type="ECO:0000256" key="18">
    <source>
        <dbReference type="PIRNR" id="PIRNR000641"/>
    </source>
</evidence>
<dbReference type="CDD" id="cd14066">
    <property type="entry name" value="STKc_IRAK"/>
    <property type="match status" value="1"/>
</dbReference>
<keyword evidence="6 21" id="KW-0732">Signal</keyword>
<keyword evidence="5 20" id="KW-0812">Transmembrane</keyword>
<keyword evidence="14" id="KW-0675">Receptor</keyword>
<dbReference type="FunFam" id="3.30.200.20:FF:000059">
    <property type="entry name" value="S-receptor-like serine/threonine-protein kinase"/>
    <property type="match status" value="1"/>
</dbReference>
<feature type="domain" description="Protein kinase" evidence="22">
    <location>
        <begin position="518"/>
        <end position="794"/>
    </location>
</feature>
<dbReference type="FunFam" id="1.10.510.10:FF:000237">
    <property type="entry name" value="G-type lectin S-receptor-like serine/threonine-protein kinase"/>
    <property type="match status" value="1"/>
</dbReference>
<dbReference type="AlphaFoldDB" id="A0A7J7FR18"/>
<evidence type="ECO:0000256" key="5">
    <source>
        <dbReference type="ARBA" id="ARBA00022692"/>
    </source>
</evidence>
<evidence type="ECO:0000256" key="17">
    <source>
        <dbReference type="ARBA" id="ARBA00048679"/>
    </source>
</evidence>
<dbReference type="SUPFAM" id="SSF51110">
    <property type="entry name" value="alpha-D-mannose-specific plant lectins"/>
    <property type="match status" value="1"/>
</dbReference>
<keyword evidence="3" id="KW-0245">EGF-like domain</keyword>
<evidence type="ECO:0000256" key="15">
    <source>
        <dbReference type="ARBA" id="ARBA00023180"/>
    </source>
</evidence>
<protein>
    <recommendedName>
        <fullName evidence="18">Receptor-like serine/threonine-protein kinase</fullName>
        <ecNumber evidence="18">2.7.11.1</ecNumber>
    </recommendedName>
</protein>
<dbReference type="PROSITE" id="PS50011">
    <property type="entry name" value="PROTEIN_KINASE_DOM"/>
    <property type="match status" value="1"/>
</dbReference>